<feature type="transmembrane region" description="Helical" evidence="7">
    <location>
        <begin position="260"/>
        <end position="283"/>
    </location>
</feature>
<dbReference type="AlphaFoldDB" id="A0A125MNC6"/>
<dbReference type="PROSITE" id="PS50850">
    <property type="entry name" value="MFS"/>
    <property type="match status" value="1"/>
</dbReference>
<organism evidence="9 10">
    <name type="scientific">Lysobacter capsici AZ78</name>
    <dbReference type="NCBI Taxonomy" id="1444315"/>
    <lineage>
        <taxon>Bacteria</taxon>
        <taxon>Pseudomonadati</taxon>
        <taxon>Pseudomonadota</taxon>
        <taxon>Gammaproteobacteria</taxon>
        <taxon>Lysobacterales</taxon>
        <taxon>Lysobacteraceae</taxon>
        <taxon>Lysobacter</taxon>
    </lineage>
</organism>
<dbReference type="Proteomes" id="UP000023435">
    <property type="component" value="Unassembled WGS sequence"/>
</dbReference>
<accession>A0A125MNC6</accession>
<feature type="transmembrane region" description="Helical" evidence="7">
    <location>
        <begin position="236"/>
        <end position="254"/>
    </location>
</feature>
<dbReference type="InterPro" id="IPR020846">
    <property type="entry name" value="MFS_dom"/>
</dbReference>
<keyword evidence="10" id="KW-1185">Reference proteome</keyword>
<evidence type="ECO:0000256" key="7">
    <source>
        <dbReference type="SAM" id="Phobius"/>
    </source>
</evidence>
<feature type="transmembrane region" description="Helical" evidence="7">
    <location>
        <begin position="339"/>
        <end position="357"/>
    </location>
</feature>
<dbReference type="PANTHER" id="PTHR42718:SF9">
    <property type="entry name" value="MAJOR FACILITATOR SUPERFAMILY MULTIDRUG TRANSPORTER MFSC"/>
    <property type="match status" value="1"/>
</dbReference>
<dbReference type="SUPFAM" id="SSF103473">
    <property type="entry name" value="MFS general substrate transporter"/>
    <property type="match status" value="1"/>
</dbReference>
<dbReference type="InterPro" id="IPR011701">
    <property type="entry name" value="MFS"/>
</dbReference>
<feature type="transmembrane region" description="Helical" evidence="7">
    <location>
        <begin position="364"/>
        <end position="383"/>
    </location>
</feature>
<feature type="domain" description="Major facilitator superfamily (MFS) profile" evidence="8">
    <location>
        <begin position="48"/>
        <end position="484"/>
    </location>
</feature>
<evidence type="ECO:0000256" key="6">
    <source>
        <dbReference type="SAM" id="MobiDB-lite"/>
    </source>
</evidence>
<feature type="transmembrane region" description="Helical" evidence="7">
    <location>
        <begin position="146"/>
        <end position="164"/>
    </location>
</feature>
<feature type="transmembrane region" description="Helical" evidence="7">
    <location>
        <begin position="431"/>
        <end position="454"/>
    </location>
</feature>
<dbReference type="CDD" id="cd17321">
    <property type="entry name" value="MFS_MMR_MDR_like"/>
    <property type="match status" value="1"/>
</dbReference>
<keyword evidence="5 7" id="KW-0472">Membrane</keyword>
<evidence type="ECO:0000256" key="1">
    <source>
        <dbReference type="ARBA" id="ARBA00004141"/>
    </source>
</evidence>
<evidence type="ECO:0000256" key="3">
    <source>
        <dbReference type="ARBA" id="ARBA00022692"/>
    </source>
</evidence>
<evidence type="ECO:0000313" key="9">
    <source>
        <dbReference type="EMBL" id="KWS06138.1"/>
    </source>
</evidence>
<sequence>MKPGENTRNGLDLQLPNPPTACHPVDGNTMSDPSSAPPRSTDGLLRVTQLAACFGFMVVQLDITIVNLALPTLANDLATDIADLQWVVDAYTLLFASLLLSAGAISDRFGARRSFLIGLSGFLLTSTACGLAQSVTQLVAARAGQGLFAALMVPSSLAVLNHAFAHDPRLRARAMAVWTASGAAAAAMGLLLGGVLLQTFGWRSIFFVNLPLCALGIVLVWRVAETPRNADRRLDLVGQALTIAGLGGLIGAIIEMPRLGFDHAVVLGGFGLAALCAVAFAVVQSRIAQPMLPLGLFRLPNFSIALWSAIAISLAYYGLIFVMSLYLQQFAGYTPLQAGLAYVPLTLAFIAANLLGGRLLARHGFRVTIVSGLVLCASGFAWLGRLGDGDSYAWILPAFLAVPAGMGLAMPATTTMILASVDRSWSGTAAAVLNAVRQTGAALGVALCGLLLADAEGIDAGLRIVCIVCLTGLLLSAGLSWRYIRDGGSA</sequence>
<comment type="subcellular location">
    <subcellularLocation>
        <location evidence="1">Membrane</location>
        <topology evidence="1">Multi-pass membrane protein</topology>
    </subcellularLocation>
</comment>
<dbReference type="Pfam" id="PF07690">
    <property type="entry name" value="MFS_1"/>
    <property type="match status" value="1"/>
</dbReference>
<evidence type="ECO:0000313" key="10">
    <source>
        <dbReference type="Proteomes" id="UP000023435"/>
    </source>
</evidence>
<dbReference type="GO" id="GO:0022857">
    <property type="term" value="F:transmembrane transporter activity"/>
    <property type="evidence" value="ECO:0007669"/>
    <property type="project" value="InterPro"/>
</dbReference>
<keyword evidence="2" id="KW-0813">Transport</keyword>
<feature type="transmembrane region" description="Helical" evidence="7">
    <location>
        <begin position="304"/>
        <end position="327"/>
    </location>
</feature>
<name>A0A125MNC6_9GAMM</name>
<feature type="transmembrane region" description="Helical" evidence="7">
    <location>
        <begin position="460"/>
        <end position="484"/>
    </location>
</feature>
<feature type="transmembrane region" description="Helical" evidence="7">
    <location>
        <begin position="395"/>
        <end position="419"/>
    </location>
</feature>
<feature type="transmembrane region" description="Helical" evidence="7">
    <location>
        <begin position="86"/>
        <end position="105"/>
    </location>
</feature>
<proteinExistence type="predicted"/>
<dbReference type="InterPro" id="IPR036259">
    <property type="entry name" value="MFS_trans_sf"/>
</dbReference>
<feature type="transmembrane region" description="Helical" evidence="7">
    <location>
        <begin position="50"/>
        <end position="74"/>
    </location>
</feature>
<keyword evidence="3 7" id="KW-0812">Transmembrane</keyword>
<feature type="transmembrane region" description="Helical" evidence="7">
    <location>
        <begin position="176"/>
        <end position="198"/>
    </location>
</feature>
<dbReference type="GO" id="GO:0016020">
    <property type="term" value="C:membrane"/>
    <property type="evidence" value="ECO:0007669"/>
    <property type="project" value="UniProtKB-SubCell"/>
</dbReference>
<feature type="compositionally biased region" description="Polar residues" evidence="6">
    <location>
        <begin position="28"/>
        <end position="38"/>
    </location>
</feature>
<feature type="transmembrane region" description="Helical" evidence="7">
    <location>
        <begin position="117"/>
        <end position="140"/>
    </location>
</feature>
<evidence type="ECO:0000259" key="8">
    <source>
        <dbReference type="PROSITE" id="PS50850"/>
    </source>
</evidence>
<evidence type="ECO:0000256" key="2">
    <source>
        <dbReference type="ARBA" id="ARBA00022448"/>
    </source>
</evidence>
<feature type="transmembrane region" description="Helical" evidence="7">
    <location>
        <begin position="204"/>
        <end position="224"/>
    </location>
</feature>
<dbReference type="EMBL" id="JAJA02000001">
    <property type="protein sequence ID" value="KWS06138.1"/>
    <property type="molecule type" value="Genomic_DNA"/>
</dbReference>
<dbReference type="PANTHER" id="PTHR42718">
    <property type="entry name" value="MAJOR FACILITATOR SUPERFAMILY MULTIDRUG TRANSPORTER MFSC"/>
    <property type="match status" value="1"/>
</dbReference>
<protein>
    <submittedName>
        <fullName evidence="9">Permeases of the major facilitator superfamily</fullName>
    </submittedName>
</protein>
<dbReference type="Gene3D" id="1.20.1720.10">
    <property type="entry name" value="Multidrug resistance protein D"/>
    <property type="match status" value="1"/>
</dbReference>
<reference evidence="9 10" key="1">
    <citation type="journal article" date="2014" name="Genome Announc.">
        <title>Draft Genome Sequence of Lysobacter capsici AZ78, a Bacterium Antagonistic to Plant-Pathogenic Oomycetes.</title>
        <authorList>
            <person name="Puopolo G."/>
            <person name="Sonego P."/>
            <person name="Engelen K."/>
            <person name="Pertot I."/>
        </authorList>
    </citation>
    <scope>NUCLEOTIDE SEQUENCE [LARGE SCALE GENOMIC DNA]</scope>
    <source>
        <strain evidence="9 10">AZ78</strain>
    </source>
</reference>
<feature type="region of interest" description="Disordered" evidence="6">
    <location>
        <begin position="1"/>
        <end position="41"/>
    </location>
</feature>
<gene>
    <name evidence="9" type="ORF">AZ78_3692</name>
</gene>
<dbReference type="Gene3D" id="1.20.1250.20">
    <property type="entry name" value="MFS general substrate transporter like domains"/>
    <property type="match status" value="1"/>
</dbReference>
<evidence type="ECO:0000256" key="5">
    <source>
        <dbReference type="ARBA" id="ARBA00023136"/>
    </source>
</evidence>
<keyword evidence="4 7" id="KW-1133">Transmembrane helix</keyword>
<comment type="caution">
    <text evidence="9">The sequence shown here is derived from an EMBL/GenBank/DDBJ whole genome shotgun (WGS) entry which is preliminary data.</text>
</comment>
<evidence type="ECO:0000256" key="4">
    <source>
        <dbReference type="ARBA" id="ARBA00022989"/>
    </source>
</evidence>